<reference evidence="2" key="1">
    <citation type="submission" date="2021-01" db="EMBL/GenBank/DDBJ databases">
        <authorList>
            <person name="Corre E."/>
            <person name="Pelletier E."/>
            <person name="Niang G."/>
            <person name="Scheremetjew M."/>
            <person name="Finn R."/>
            <person name="Kale V."/>
            <person name="Holt S."/>
            <person name="Cochrane G."/>
            <person name="Meng A."/>
            <person name="Brown T."/>
            <person name="Cohen L."/>
        </authorList>
    </citation>
    <scope>NUCLEOTIDE SEQUENCE</scope>
    <source>
        <strain evidence="2">CCMP2877</strain>
    </source>
</reference>
<evidence type="ECO:0000313" key="1">
    <source>
        <dbReference type="EMBL" id="CAD9248777.1"/>
    </source>
</evidence>
<evidence type="ECO:0000313" key="2">
    <source>
        <dbReference type="EMBL" id="CAD9248778.1"/>
    </source>
</evidence>
<organism evidence="2">
    <name type="scientific">Phaeomonas parva</name>
    <dbReference type="NCBI Taxonomy" id="124430"/>
    <lineage>
        <taxon>Eukaryota</taxon>
        <taxon>Sar</taxon>
        <taxon>Stramenopiles</taxon>
        <taxon>Ochrophyta</taxon>
        <taxon>Pinguiophyceae</taxon>
        <taxon>Pinguiochrysidales</taxon>
        <taxon>Pinguiochrysidaceae</taxon>
        <taxon>Phaeomonas</taxon>
    </lineage>
</organism>
<dbReference type="EMBL" id="HBGJ01011392">
    <property type="protein sequence ID" value="CAD9248778.1"/>
    <property type="molecule type" value="Transcribed_RNA"/>
</dbReference>
<accession>A0A6U4EB12</accession>
<dbReference type="EMBL" id="HBGJ01011390">
    <property type="protein sequence ID" value="CAD9248777.1"/>
    <property type="molecule type" value="Transcribed_RNA"/>
</dbReference>
<sequence length="236" mass="26294">MDAVKFGSSIAMKIMAFQGEISAVATALLAAYASYASIQRWRTATFLHIVNVSLNFLEPDPKNEGQEMLFFRTLLERPLPDVVLSKQGQSVLSKCAESTASGQPLLPLTESDAGRLKILTINQLSSLFATGWLNKALGLPVVVRTFVFAWCNEVDPRKTMRMTKLRLMLVEVEALRRVREMALQGQRAAPEFPQAELRFDTMVSIAAAHFQDPKLMGGFRLEPYWAPTVDFALPQT</sequence>
<dbReference type="AlphaFoldDB" id="A0A6U4EB12"/>
<proteinExistence type="predicted"/>
<gene>
    <name evidence="1" type="ORF">PPAR1163_LOCUS7137</name>
    <name evidence="2" type="ORF">PPAR1163_LOCUS7138</name>
</gene>
<protein>
    <submittedName>
        <fullName evidence="2">Uncharacterized protein</fullName>
    </submittedName>
</protein>
<name>A0A6U4EB12_9STRA</name>